<feature type="region of interest" description="Disordered" evidence="8">
    <location>
        <begin position="1238"/>
        <end position="1261"/>
    </location>
</feature>
<comment type="similarity">
    <text evidence="1">Belongs to the protein kinase superfamily. STE Ser/Thr protein kinase family. MAP kinase kinase kinase subfamily.</text>
</comment>
<feature type="compositionally biased region" description="Basic and acidic residues" evidence="8">
    <location>
        <begin position="1005"/>
        <end position="1015"/>
    </location>
</feature>
<feature type="compositionally biased region" description="Polar residues" evidence="8">
    <location>
        <begin position="1245"/>
        <end position="1255"/>
    </location>
</feature>
<feature type="compositionally biased region" description="Low complexity" evidence="8">
    <location>
        <begin position="531"/>
        <end position="543"/>
    </location>
</feature>
<dbReference type="SMART" id="SM00220">
    <property type="entry name" value="S_TKc"/>
    <property type="match status" value="1"/>
</dbReference>
<feature type="region of interest" description="Disordered" evidence="8">
    <location>
        <begin position="837"/>
        <end position="878"/>
    </location>
</feature>
<keyword evidence="4 10" id="KW-0418">Kinase</keyword>
<dbReference type="InParanoid" id="A0A4Q1BSC3"/>
<dbReference type="GO" id="GO:0004709">
    <property type="term" value="F:MAP kinase kinase kinase activity"/>
    <property type="evidence" value="ECO:0007669"/>
    <property type="project" value="UniProtKB-ARBA"/>
</dbReference>
<dbReference type="PANTHER" id="PTHR48016">
    <property type="entry name" value="MAP KINASE KINASE KINASE SSK2-RELATED-RELATED"/>
    <property type="match status" value="1"/>
</dbReference>
<feature type="region of interest" description="Disordered" evidence="8">
    <location>
        <begin position="718"/>
        <end position="746"/>
    </location>
</feature>
<feature type="compositionally biased region" description="Low complexity" evidence="8">
    <location>
        <begin position="993"/>
        <end position="1004"/>
    </location>
</feature>
<protein>
    <submittedName>
        <fullName evidence="10">STE/STE11/BCK1 protein kinase</fullName>
    </submittedName>
</protein>
<evidence type="ECO:0000256" key="4">
    <source>
        <dbReference type="ARBA" id="ARBA00022777"/>
    </source>
</evidence>
<evidence type="ECO:0000256" key="3">
    <source>
        <dbReference type="ARBA" id="ARBA00022741"/>
    </source>
</evidence>
<feature type="compositionally biased region" description="Pro residues" evidence="8">
    <location>
        <begin position="520"/>
        <end position="530"/>
    </location>
</feature>
<dbReference type="InterPro" id="IPR017441">
    <property type="entry name" value="Protein_kinase_ATP_BS"/>
</dbReference>
<feature type="region of interest" description="Disordered" evidence="8">
    <location>
        <begin position="445"/>
        <end position="598"/>
    </location>
</feature>
<feature type="region of interest" description="Disordered" evidence="8">
    <location>
        <begin position="622"/>
        <end position="641"/>
    </location>
</feature>
<evidence type="ECO:0000256" key="7">
    <source>
        <dbReference type="SAM" id="Coils"/>
    </source>
</evidence>
<feature type="region of interest" description="Disordered" evidence="8">
    <location>
        <begin position="1300"/>
        <end position="1373"/>
    </location>
</feature>
<evidence type="ECO:0000256" key="1">
    <source>
        <dbReference type="ARBA" id="ARBA00006529"/>
    </source>
</evidence>
<keyword evidence="11" id="KW-1185">Reference proteome</keyword>
<dbReference type="GO" id="GO:0005524">
    <property type="term" value="F:ATP binding"/>
    <property type="evidence" value="ECO:0007669"/>
    <property type="project" value="UniProtKB-UniRule"/>
</dbReference>
<dbReference type="FunFam" id="1.10.510.10:FF:000182">
    <property type="entry name" value="MAP kinase kinase kinase mkh1"/>
    <property type="match status" value="1"/>
</dbReference>
<feature type="compositionally biased region" description="Polar residues" evidence="8">
    <location>
        <begin position="285"/>
        <end position="298"/>
    </location>
</feature>
<feature type="compositionally biased region" description="Pro residues" evidence="8">
    <location>
        <begin position="909"/>
        <end position="918"/>
    </location>
</feature>
<keyword evidence="2" id="KW-0808">Transferase</keyword>
<dbReference type="InterPro" id="IPR050538">
    <property type="entry name" value="MAP_kinase_kinase_kinase"/>
</dbReference>
<feature type="coiled-coil region" evidence="7">
    <location>
        <begin position="682"/>
        <end position="713"/>
    </location>
</feature>
<feature type="compositionally biased region" description="Low complexity" evidence="8">
    <location>
        <begin position="61"/>
        <end position="84"/>
    </location>
</feature>
<feature type="compositionally biased region" description="Pro residues" evidence="8">
    <location>
        <begin position="214"/>
        <end position="228"/>
    </location>
</feature>
<dbReference type="PROSITE" id="PS00107">
    <property type="entry name" value="PROTEIN_KINASE_ATP"/>
    <property type="match status" value="1"/>
</dbReference>
<dbReference type="EMBL" id="SDIL01000013">
    <property type="protein sequence ID" value="RXK40924.1"/>
    <property type="molecule type" value="Genomic_DNA"/>
</dbReference>
<feature type="domain" description="Protein kinase" evidence="9">
    <location>
        <begin position="1452"/>
        <end position="1724"/>
    </location>
</feature>
<evidence type="ECO:0000313" key="10">
    <source>
        <dbReference type="EMBL" id="RXK40924.1"/>
    </source>
</evidence>
<evidence type="ECO:0000259" key="9">
    <source>
        <dbReference type="PROSITE" id="PS50011"/>
    </source>
</evidence>
<feature type="region of interest" description="Disordered" evidence="8">
    <location>
        <begin position="156"/>
        <end position="314"/>
    </location>
</feature>
<evidence type="ECO:0000256" key="5">
    <source>
        <dbReference type="ARBA" id="ARBA00022840"/>
    </source>
</evidence>
<dbReference type="InterPro" id="IPR011009">
    <property type="entry name" value="Kinase-like_dom_sf"/>
</dbReference>
<name>A0A4Q1BSC3_TREME</name>
<keyword evidence="3 6" id="KW-0547">Nucleotide-binding</keyword>
<dbReference type="STRING" id="5217.A0A4Q1BSC3"/>
<keyword evidence="7" id="KW-0175">Coiled coil</keyword>
<dbReference type="PROSITE" id="PS00108">
    <property type="entry name" value="PROTEIN_KINASE_ST"/>
    <property type="match status" value="1"/>
</dbReference>
<dbReference type="Pfam" id="PF00069">
    <property type="entry name" value="Pkinase"/>
    <property type="match status" value="1"/>
</dbReference>
<dbReference type="VEuPathDB" id="FungiDB:TREMEDRAFT_67590"/>
<gene>
    <name evidence="10" type="ORF">M231_01772</name>
</gene>
<feature type="binding site" evidence="6">
    <location>
        <position position="1481"/>
    </location>
    <ligand>
        <name>ATP</name>
        <dbReference type="ChEBI" id="CHEBI:30616"/>
    </ligand>
</feature>
<dbReference type="PROSITE" id="PS50011">
    <property type="entry name" value="PROTEIN_KINASE_DOM"/>
    <property type="match status" value="1"/>
</dbReference>
<evidence type="ECO:0000256" key="8">
    <source>
        <dbReference type="SAM" id="MobiDB-lite"/>
    </source>
</evidence>
<feature type="compositionally biased region" description="Polar residues" evidence="8">
    <location>
        <begin position="1336"/>
        <end position="1347"/>
    </location>
</feature>
<dbReference type="FunFam" id="3.30.200.20:FF:000387">
    <property type="entry name" value="Serine/threonine-protein kinase STE11"/>
    <property type="match status" value="1"/>
</dbReference>
<feature type="compositionally biased region" description="Low complexity" evidence="8">
    <location>
        <begin position="497"/>
        <end position="519"/>
    </location>
</feature>
<reference evidence="10 11" key="1">
    <citation type="submission" date="2016-06" db="EMBL/GenBank/DDBJ databases">
        <title>Evolution of pathogenesis and genome organization in the Tremellales.</title>
        <authorList>
            <person name="Cuomo C."/>
            <person name="Litvintseva A."/>
            <person name="Heitman J."/>
            <person name="Chen Y."/>
            <person name="Sun S."/>
            <person name="Springer D."/>
            <person name="Dromer F."/>
            <person name="Young S."/>
            <person name="Zeng Q."/>
            <person name="Chapman S."/>
            <person name="Gujja S."/>
            <person name="Saif S."/>
            <person name="Birren B."/>
        </authorList>
    </citation>
    <scope>NUCLEOTIDE SEQUENCE [LARGE SCALE GENOMIC DNA]</scope>
    <source>
        <strain evidence="10 11">ATCC 28783</strain>
    </source>
</reference>
<feature type="region of interest" description="Disordered" evidence="8">
    <location>
        <begin position="1"/>
        <end position="130"/>
    </location>
</feature>
<dbReference type="OrthoDB" id="266718at2759"/>
<feature type="compositionally biased region" description="Low complexity" evidence="8">
    <location>
        <begin position="93"/>
        <end position="117"/>
    </location>
</feature>
<feature type="compositionally biased region" description="Polar residues" evidence="8">
    <location>
        <begin position="865"/>
        <end position="875"/>
    </location>
</feature>
<evidence type="ECO:0000256" key="6">
    <source>
        <dbReference type="PROSITE-ProRule" id="PRU10141"/>
    </source>
</evidence>
<dbReference type="Proteomes" id="UP000289152">
    <property type="component" value="Unassembled WGS sequence"/>
</dbReference>
<dbReference type="Gene3D" id="1.10.510.10">
    <property type="entry name" value="Transferase(Phosphotransferase) domain 1"/>
    <property type="match status" value="1"/>
</dbReference>
<feature type="compositionally biased region" description="Polar residues" evidence="8">
    <location>
        <begin position="564"/>
        <end position="587"/>
    </location>
</feature>
<evidence type="ECO:0000256" key="2">
    <source>
        <dbReference type="ARBA" id="ARBA00022679"/>
    </source>
</evidence>
<organism evidence="10 11">
    <name type="scientific">Tremella mesenterica</name>
    <name type="common">Jelly fungus</name>
    <dbReference type="NCBI Taxonomy" id="5217"/>
    <lineage>
        <taxon>Eukaryota</taxon>
        <taxon>Fungi</taxon>
        <taxon>Dikarya</taxon>
        <taxon>Basidiomycota</taxon>
        <taxon>Agaricomycotina</taxon>
        <taxon>Tremellomycetes</taxon>
        <taxon>Tremellales</taxon>
        <taxon>Tremellaceae</taxon>
        <taxon>Tremella</taxon>
    </lineage>
</organism>
<dbReference type="PANTHER" id="PTHR48016:SF48">
    <property type="entry name" value="SERINE_THREONINE-PROTEIN KINASE BCK1_SLK1_SSP31"/>
    <property type="match status" value="1"/>
</dbReference>
<sequence>MSSSMSGIPGPPRLSLSTQPGPSLTPIRRPQGARRRGIAPGLFVANPDNSDEESSSPQRISPSKTSPLSSWSTHRNQSITSSIPVPIPPSPQEPTTTTQISTSQGLQNGQNIQNINGHTSIPSPVGIRGNGLPFGIPSIPAPLSSPLPSQAIFLTSTNNDQIHSPVPPQPPPQPERHMRRAYTTPTATILPTDLPRPSHEPRTASGTNLRERPPASPSRALPPLPSPSSSPMGLSGQIGQIVSSPPPMSSQPSSASGHAKSFLPRPPTPSSSYSSSDHPLPLSGTRVTSPEDTLSPASLSEGGRGPNGAPMIGRARSGSMHKRLLQVTLDGDNFTLVDITSMHTAPTIMETIFSKLRFADDDYPGLRIYRTEFGEAPDPQPLSPEALLQLCETLCDSKALLKLLVKQTGVPSAFSAPVVPPATVHYRSNAERRADMPPIATDFAARRLRRTPSRHSKEGSQSSISDAYDLGAGSGNSASEWSEVDADGELRRRRRLLGSSSSRSPRTDPSTSLGTSSPSLPTPPAPPHFNPPLQSWSASSSPSIGGQTLDVPRSPSIDGHKQQRGSLTPTAQAFPFSDNQAGPSRPQNRPDAGLGLNIDLSGMDPETRALIEQFKREEDEARLEAEERKRQEEADLELARKEQRAERIEWERLQGGIEDRRRQQEQDEAQAVRIFPSRAVPFADLQRQVQEHERRLEDQRRAQEAANAQWEANQELGSRTSAMNQSRRHQEAANTQWDASQEHDTRAAVMSQTRRQIRDQWIQRGQMARTGQDVDSWISHVPVDAPQNALGQRRPSDHQYPTINPLFERQSYDTTPEFQSPVPTAAGVAQYLQPRRPSGYLEANGGQDRLSDPRLHQLGRIPPGQNVSNAGTNTMHRQDTHTRHPYAYPRLELHSPSLSNVRSMENLRPIPPQGPAPRSPYQSVPPRAAITPSPGYIDTRNFPATAGGRSPSFDRMQDGRYPDSSQSAPARVPPLQINSSSGSPIGIVPFPSPQLSSASPASWRSPREPQRRPSHDQNTSRPSSIHYDRSPPIVSPQTSTLPRRPSTYYDESSPPPTARIFINDDNPDFRMGAWRQRSGSDNVSRQTLSPQLEELRHVGQGGILSDDGSHLPYVRSPEQSWLEVPRQRTDTSDSASVAGTVSSGFSEATIRARTMSGEGDEDDSGNTARVGDLQKRLQDMIHSSRPIVPNDEDDEDEATLWITAPSRNTDSPKPLHRTMALRPSPSKPNLTVNTNAAARNMADRSATTPSDSATESEGERIHRVKSFARQKDPDQWLVRPDPDMLYDNLSSFFPKIDLDKPIVEGGMSTPTTPSESPQRPVPDDSFPPPPVHPSRLQSQTQHISSAVKNEEAHRPPPLHPARTAFNKAENRKSIRVMADHKRKTMLKENRDGGEKEPRNVLATRADRRVERRKSSSMWGHRVVEVTPGKMSSIPTAIPESPSSDGKPPIMNWVKGELIGKGSYGRVYLAMNVSTGDMMAVKQVELPATERDRNDSRQMGMIDALRSEIALLKDLYHPNIVAYLGCETSPEYLSIFLEYVGGGTIASIYRTPNQGRFEEQLVKYFTAQILEGLAYLHSRNICHRDLKGDNILVDAEGICKISDFGISKQTADAYDSFGQATNMKGSVFWMAPEVIHSVNDRTYSGKVDIWSLGCVVLEMWTGQRPWGEMEQVAAMVKLFSNRARPPLPPDIHLSATALDFMNEKCMAKNPRDRPMAVELLQHPFITEYDPNWTFAESKIGMAVRKKAPKRTVV</sequence>
<proteinExistence type="inferred from homology"/>
<keyword evidence="5 6" id="KW-0067">ATP-binding</keyword>
<dbReference type="SUPFAM" id="SSF56112">
    <property type="entry name" value="Protein kinase-like (PK-like)"/>
    <property type="match status" value="1"/>
</dbReference>
<evidence type="ECO:0000313" key="11">
    <source>
        <dbReference type="Proteomes" id="UP000289152"/>
    </source>
</evidence>
<feature type="region of interest" description="Disordered" evidence="8">
    <location>
        <begin position="903"/>
        <end position="1065"/>
    </location>
</feature>
<dbReference type="GO" id="GO:0000196">
    <property type="term" value="P:cell integrity MAPK cascade"/>
    <property type="evidence" value="ECO:0007669"/>
    <property type="project" value="UniProtKB-ARBA"/>
</dbReference>
<dbReference type="InterPro" id="IPR000719">
    <property type="entry name" value="Prot_kinase_dom"/>
</dbReference>
<feature type="compositionally biased region" description="Low complexity" evidence="8">
    <location>
        <begin position="270"/>
        <end position="283"/>
    </location>
</feature>
<dbReference type="InterPro" id="IPR008271">
    <property type="entry name" value="Ser/Thr_kinase_AS"/>
</dbReference>
<comment type="caution">
    <text evidence="10">The sequence shown here is derived from an EMBL/GenBank/DDBJ whole genome shotgun (WGS) entry which is preliminary data.</text>
</comment>
<accession>A0A4Q1BSC3</accession>